<keyword evidence="1 3" id="KW-0694">RNA-binding</keyword>
<feature type="compositionally biased region" description="Basic and acidic residues" evidence="4">
    <location>
        <begin position="376"/>
        <end position="400"/>
    </location>
</feature>
<dbReference type="InterPro" id="IPR050502">
    <property type="entry name" value="Euk_RNA-bind_prot"/>
</dbReference>
<dbReference type="CDD" id="cd12343">
    <property type="entry name" value="RRM1_2_CoAA_like"/>
    <property type="match status" value="1"/>
</dbReference>
<dbReference type="SUPFAM" id="SSF54928">
    <property type="entry name" value="RNA-binding domain, RBD"/>
    <property type="match status" value="2"/>
</dbReference>
<evidence type="ECO:0000256" key="2">
    <source>
        <dbReference type="PROSITE-ProRule" id="PRU00047"/>
    </source>
</evidence>
<evidence type="ECO:0000256" key="1">
    <source>
        <dbReference type="ARBA" id="ARBA00022884"/>
    </source>
</evidence>
<dbReference type="Proteomes" id="UP001230051">
    <property type="component" value="Unassembled WGS sequence"/>
</dbReference>
<feature type="domain" description="RRM" evidence="5">
    <location>
        <begin position="47"/>
        <end position="116"/>
    </location>
</feature>
<reference evidence="7" key="1">
    <citation type="submission" date="2022-02" db="EMBL/GenBank/DDBJ databases">
        <title>Atlantic sturgeon de novo genome assembly.</title>
        <authorList>
            <person name="Stock M."/>
            <person name="Klopp C."/>
            <person name="Guiguen Y."/>
            <person name="Cabau C."/>
            <person name="Parinello H."/>
            <person name="Santidrian Yebra-Pimentel E."/>
            <person name="Kuhl H."/>
            <person name="Dirks R.P."/>
            <person name="Guessner J."/>
            <person name="Wuertz S."/>
            <person name="Du K."/>
            <person name="Schartl M."/>
        </authorList>
    </citation>
    <scope>NUCLEOTIDE SEQUENCE</scope>
    <source>
        <strain evidence="7">STURGEONOMICS-FGT-2020</strain>
        <tissue evidence="7">Whole blood</tissue>
    </source>
</reference>
<name>A0AAD8CJM2_ACIOX</name>
<dbReference type="SMART" id="SM00360">
    <property type="entry name" value="RRM"/>
    <property type="match status" value="2"/>
</dbReference>
<dbReference type="FunFam" id="3.30.70.330:FF:000085">
    <property type="entry name" value="RNA-binding protein 4 isoform X1"/>
    <property type="match status" value="1"/>
</dbReference>
<evidence type="ECO:0000313" key="8">
    <source>
        <dbReference type="Proteomes" id="UP001230051"/>
    </source>
</evidence>
<dbReference type="Pfam" id="PF00098">
    <property type="entry name" value="zf-CCHC"/>
    <property type="match status" value="1"/>
</dbReference>
<feature type="domain" description="RRM" evidence="5">
    <location>
        <begin position="133"/>
        <end position="203"/>
    </location>
</feature>
<dbReference type="PROSITE" id="PS50158">
    <property type="entry name" value="ZF_CCHC"/>
    <property type="match status" value="1"/>
</dbReference>
<evidence type="ECO:0000256" key="3">
    <source>
        <dbReference type="PROSITE-ProRule" id="PRU00176"/>
    </source>
</evidence>
<organism evidence="7 8">
    <name type="scientific">Acipenser oxyrinchus oxyrinchus</name>
    <dbReference type="NCBI Taxonomy" id="40147"/>
    <lineage>
        <taxon>Eukaryota</taxon>
        <taxon>Metazoa</taxon>
        <taxon>Chordata</taxon>
        <taxon>Craniata</taxon>
        <taxon>Vertebrata</taxon>
        <taxon>Euteleostomi</taxon>
        <taxon>Actinopterygii</taxon>
        <taxon>Chondrostei</taxon>
        <taxon>Acipenseriformes</taxon>
        <taxon>Acipenseridae</taxon>
        <taxon>Acipenser</taxon>
    </lineage>
</organism>
<evidence type="ECO:0000313" key="7">
    <source>
        <dbReference type="EMBL" id="KAK1150883.1"/>
    </source>
</evidence>
<keyword evidence="2" id="KW-0479">Metal-binding</keyword>
<feature type="compositionally biased region" description="Gly residues" evidence="4">
    <location>
        <begin position="264"/>
        <end position="293"/>
    </location>
</feature>
<dbReference type="AlphaFoldDB" id="A0AAD8CJM2"/>
<dbReference type="Gene3D" id="4.10.60.10">
    <property type="entry name" value="Zinc finger, CCHC-type"/>
    <property type="match status" value="1"/>
</dbReference>
<gene>
    <name evidence="7" type="primary">rbm4.1</name>
    <name evidence="7" type="ORF">AOXY_G33287</name>
</gene>
<keyword evidence="2" id="KW-0863">Zinc-finger</keyword>
<feature type="region of interest" description="Disordered" evidence="4">
    <location>
        <begin position="359"/>
        <end position="470"/>
    </location>
</feature>
<dbReference type="Gene3D" id="3.30.70.330">
    <property type="match status" value="2"/>
</dbReference>
<dbReference type="PROSITE" id="PS50102">
    <property type="entry name" value="RRM"/>
    <property type="match status" value="2"/>
</dbReference>
<dbReference type="GO" id="GO:0008270">
    <property type="term" value="F:zinc ion binding"/>
    <property type="evidence" value="ECO:0007669"/>
    <property type="project" value="UniProtKB-KW"/>
</dbReference>
<dbReference type="GO" id="GO:0003729">
    <property type="term" value="F:mRNA binding"/>
    <property type="evidence" value="ECO:0007669"/>
    <property type="project" value="TreeGrafter"/>
</dbReference>
<dbReference type="EMBL" id="JAGXEW010000055">
    <property type="protein sequence ID" value="KAK1150883.1"/>
    <property type="molecule type" value="Genomic_DNA"/>
</dbReference>
<evidence type="ECO:0000259" key="5">
    <source>
        <dbReference type="PROSITE" id="PS50102"/>
    </source>
</evidence>
<dbReference type="InterPro" id="IPR000504">
    <property type="entry name" value="RRM_dom"/>
</dbReference>
<keyword evidence="8" id="KW-1185">Reference proteome</keyword>
<keyword evidence="2" id="KW-0862">Zinc</keyword>
<proteinExistence type="predicted"/>
<feature type="region of interest" description="Disordered" evidence="4">
    <location>
        <begin position="249"/>
        <end position="308"/>
    </location>
</feature>
<dbReference type="InterPro" id="IPR035979">
    <property type="entry name" value="RBD_domain_sf"/>
</dbReference>
<dbReference type="InterPro" id="IPR012677">
    <property type="entry name" value="Nucleotide-bd_a/b_plait_sf"/>
</dbReference>
<feature type="compositionally biased region" description="Low complexity" evidence="4">
    <location>
        <begin position="437"/>
        <end position="447"/>
    </location>
</feature>
<feature type="domain" description="CCHC-type" evidence="6">
    <location>
        <begin position="217"/>
        <end position="231"/>
    </location>
</feature>
<dbReference type="InterPro" id="IPR001878">
    <property type="entry name" value="Znf_CCHC"/>
</dbReference>
<comment type="caution">
    <text evidence="7">The sequence shown here is derived from an EMBL/GenBank/DDBJ whole genome shotgun (WGS) entry which is preliminary data.</text>
</comment>
<dbReference type="Pfam" id="PF00076">
    <property type="entry name" value="RRM_1"/>
    <property type="match status" value="2"/>
</dbReference>
<evidence type="ECO:0000256" key="4">
    <source>
        <dbReference type="SAM" id="MobiDB-lite"/>
    </source>
</evidence>
<sequence length="500" mass="54020">MSLGDAYARSRDAVEAGKQATGKLPLVNVNQLDCQQARLQNKTAAMVKLFIGNLSPNTTADQLRTLFAQYGKVTESDVVKDFGFVHMDEQAAQEAIRNLHHYELNGRLMNVEVSRSKKKQQQHADPAPPAATTKLHVGNISNTCTSQELRAKFEAYGPVAECDIVKEYAFVHMERAEDAMEAIQGLDNAAFQGKLISVKLSTSNHRTTPGMGDRMNCFVCGRKGHWAQDCRMAQNDSFFDGPAFPRSNGFHDPGFRGRGDVGFRRGGPGGPGFGRGAGFGPGPAYGRGSGYDGGPESSRVPGYGVAPDSSRVAGYGVGPESSGYRGGPVFGSGLHRGRGAGYSGAEGYGGVQTYSGEAGYSSGSPGYPAKRPSPYGERESYSGVDFYEKFRSRPSEERHSLAPPHLPPPPPSSMMRDRLSASALDSYERRPMPFPSAPVSSSSSSYYARERSPVRRAPPVAEGYGYERSRLSPVSSLSRSSLYEAPRARDPFAERARYAF</sequence>
<feature type="region of interest" description="Disordered" evidence="4">
    <location>
        <begin position="113"/>
        <end position="134"/>
    </location>
</feature>
<feature type="compositionally biased region" description="Basic and acidic residues" evidence="4">
    <location>
        <begin position="253"/>
        <end position="263"/>
    </location>
</feature>
<dbReference type="GO" id="GO:0005634">
    <property type="term" value="C:nucleus"/>
    <property type="evidence" value="ECO:0007669"/>
    <property type="project" value="TreeGrafter"/>
</dbReference>
<accession>A0AAD8CJM2</accession>
<evidence type="ECO:0000259" key="6">
    <source>
        <dbReference type="PROSITE" id="PS50158"/>
    </source>
</evidence>
<dbReference type="SMART" id="SM00343">
    <property type="entry name" value="ZnF_C2HC"/>
    <property type="match status" value="1"/>
</dbReference>
<protein>
    <submittedName>
        <fullName evidence="7">RNA-binding protein 4.1-like isoform X2</fullName>
    </submittedName>
</protein>
<dbReference type="PANTHER" id="PTHR48025">
    <property type="entry name" value="OS02G0815200 PROTEIN"/>
    <property type="match status" value="1"/>
</dbReference>
<dbReference type="PANTHER" id="PTHR48025:SF1">
    <property type="entry name" value="RRM DOMAIN-CONTAINING PROTEIN"/>
    <property type="match status" value="1"/>
</dbReference>